<gene>
    <name evidence="1" type="ORF">DOTSEDRAFT_44663</name>
</gene>
<dbReference type="Proteomes" id="UP000016933">
    <property type="component" value="Unassembled WGS sequence"/>
</dbReference>
<dbReference type="HOGENOM" id="CLU_3050295_0_0_1"/>
<evidence type="ECO:0000313" key="1">
    <source>
        <dbReference type="EMBL" id="EME44447.1"/>
    </source>
</evidence>
<dbReference type="EMBL" id="KB446539">
    <property type="protein sequence ID" value="EME44447.1"/>
    <property type="molecule type" value="Genomic_DNA"/>
</dbReference>
<evidence type="ECO:0000313" key="2">
    <source>
        <dbReference type="Proteomes" id="UP000016933"/>
    </source>
</evidence>
<reference evidence="2" key="1">
    <citation type="journal article" date="2012" name="PLoS Genet.">
        <title>The genomes of the fungal plant pathogens Cladosporium fulvum and Dothistroma septosporum reveal adaptation to different hosts and lifestyles but also signatures of common ancestry.</title>
        <authorList>
            <person name="de Wit P.J.G.M."/>
            <person name="van der Burgt A."/>
            <person name="Oekmen B."/>
            <person name="Stergiopoulos I."/>
            <person name="Abd-Elsalam K.A."/>
            <person name="Aerts A.L."/>
            <person name="Bahkali A.H."/>
            <person name="Beenen H.G."/>
            <person name="Chettri P."/>
            <person name="Cox M.P."/>
            <person name="Datema E."/>
            <person name="de Vries R.P."/>
            <person name="Dhillon B."/>
            <person name="Ganley A.R."/>
            <person name="Griffiths S.A."/>
            <person name="Guo Y."/>
            <person name="Hamelin R.C."/>
            <person name="Henrissat B."/>
            <person name="Kabir M.S."/>
            <person name="Jashni M.K."/>
            <person name="Kema G."/>
            <person name="Klaubauf S."/>
            <person name="Lapidus A."/>
            <person name="Levasseur A."/>
            <person name="Lindquist E."/>
            <person name="Mehrabi R."/>
            <person name="Ohm R.A."/>
            <person name="Owen T.J."/>
            <person name="Salamov A."/>
            <person name="Schwelm A."/>
            <person name="Schijlen E."/>
            <person name="Sun H."/>
            <person name="van den Burg H.A."/>
            <person name="van Ham R.C.H.J."/>
            <person name="Zhang S."/>
            <person name="Goodwin S.B."/>
            <person name="Grigoriev I.V."/>
            <person name="Collemare J."/>
            <person name="Bradshaw R.E."/>
        </authorList>
    </citation>
    <scope>NUCLEOTIDE SEQUENCE [LARGE SCALE GENOMIC DNA]</scope>
    <source>
        <strain evidence="2">NZE10 / CBS 128990</strain>
    </source>
</reference>
<keyword evidence="2" id="KW-1185">Reference proteome</keyword>
<accession>N1PLS0</accession>
<proteinExistence type="predicted"/>
<protein>
    <submittedName>
        <fullName evidence="1">Uncharacterized protein</fullName>
    </submittedName>
</protein>
<sequence length="54" mass="6273">METQVDALLSIIASREKQELGREDSQAPRVIFDELARQLILQWYAPSDCAKWPR</sequence>
<dbReference type="AlphaFoldDB" id="N1PLS0"/>
<name>N1PLS0_DOTSN</name>
<reference evidence="1 2" key="2">
    <citation type="journal article" date="2012" name="PLoS Pathog.">
        <title>Diverse lifestyles and strategies of plant pathogenesis encoded in the genomes of eighteen Dothideomycetes fungi.</title>
        <authorList>
            <person name="Ohm R.A."/>
            <person name="Feau N."/>
            <person name="Henrissat B."/>
            <person name="Schoch C.L."/>
            <person name="Horwitz B.A."/>
            <person name="Barry K.W."/>
            <person name="Condon B.J."/>
            <person name="Copeland A.C."/>
            <person name="Dhillon B."/>
            <person name="Glaser F."/>
            <person name="Hesse C.N."/>
            <person name="Kosti I."/>
            <person name="LaButti K."/>
            <person name="Lindquist E.A."/>
            <person name="Lucas S."/>
            <person name="Salamov A.A."/>
            <person name="Bradshaw R.E."/>
            <person name="Ciuffetti L."/>
            <person name="Hamelin R.C."/>
            <person name="Kema G.H.J."/>
            <person name="Lawrence C."/>
            <person name="Scott J.A."/>
            <person name="Spatafora J.W."/>
            <person name="Turgeon B.G."/>
            <person name="de Wit P.J.G.M."/>
            <person name="Zhong S."/>
            <person name="Goodwin S.B."/>
            <person name="Grigoriev I.V."/>
        </authorList>
    </citation>
    <scope>NUCLEOTIDE SEQUENCE [LARGE SCALE GENOMIC DNA]</scope>
    <source>
        <strain evidence="2">NZE10 / CBS 128990</strain>
    </source>
</reference>
<organism evidence="1 2">
    <name type="scientific">Dothistroma septosporum (strain NZE10 / CBS 128990)</name>
    <name type="common">Red band needle blight fungus</name>
    <name type="synonym">Mycosphaerella pini</name>
    <dbReference type="NCBI Taxonomy" id="675120"/>
    <lineage>
        <taxon>Eukaryota</taxon>
        <taxon>Fungi</taxon>
        <taxon>Dikarya</taxon>
        <taxon>Ascomycota</taxon>
        <taxon>Pezizomycotina</taxon>
        <taxon>Dothideomycetes</taxon>
        <taxon>Dothideomycetidae</taxon>
        <taxon>Mycosphaerellales</taxon>
        <taxon>Mycosphaerellaceae</taxon>
        <taxon>Dothistroma</taxon>
    </lineage>
</organism>